<reference evidence="1" key="1">
    <citation type="submission" date="2019-12" db="EMBL/GenBank/DDBJ databases">
        <title>The DNA Methylation Landscape of Giant Viruses.</title>
        <authorList>
            <person name="Jeudy S."/>
            <person name="Rigou S."/>
            <person name="Alempic J.-M."/>
            <person name="Claverie J.-M."/>
            <person name="Abergel C."/>
            <person name="Legendre M."/>
        </authorList>
    </citation>
    <scope>NUCLEOTIDE SEQUENCE</scope>
    <source>
        <strain evidence="1">P4</strain>
    </source>
</reference>
<dbReference type="EMBL" id="MN873693">
    <property type="protein sequence ID" value="QIN54262.1"/>
    <property type="molecule type" value="Genomic_DNA"/>
</dbReference>
<name>A0A6G8MX89_9VIRU</name>
<proteinExistence type="predicted"/>
<sequence length="67" mass="7867">MFLFGRFRLFDQSGDIFYSTDDVFSLTLHTYTTYRAITYAVVRREHNVFSYCGRFVPNKNSLLASPL</sequence>
<accession>A0A6G8MX89</accession>
<evidence type="ECO:0000313" key="2">
    <source>
        <dbReference type="Proteomes" id="UP001224087"/>
    </source>
</evidence>
<dbReference type="Proteomes" id="UP001224087">
    <property type="component" value="Segment"/>
</dbReference>
<protein>
    <submittedName>
        <fullName evidence="1">Uncharacterized protein</fullName>
    </submittedName>
</protein>
<gene>
    <name evidence="1" type="primary">ck137</name>
</gene>
<organism evidence="1 2">
    <name type="scientific">Cedratvirus kamchatka</name>
    <dbReference type="NCBI Taxonomy" id="2716914"/>
    <lineage>
        <taxon>Viruses</taxon>
        <taxon>Pithoviruses</taxon>
        <taxon>Orthocedratvirinae</taxon>
        <taxon>Alphacedratvirus</taxon>
        <taxon>Alphacedratvirus rossiense</taxon>
    </lineage>
</organism>
<keyword evidence="2" id="KW-1185">Reference proteome</keyword>
<evidence type="ECO:0000313" key="1">
    <source>
        <dbReference type="EMBL" id="QIN54262.1"/>
    </source>
</evidence>